<evidence type="ECO:0000256" key="1">
    <source>
        <dbReference type="ARBA" id="ARBA00010894"/>
    </source>
</evidence>
<dbReference type="STRING" id="1429043.X474_02595"/>
<evidence type="ECO:0000313" key="3">
    <source>
        <dbReference type="EMBL" id="KIX15595.1"/>
    </source>
</evidence>
<dbReference type="EMBL" id="AZAC01000002">
    <property type="protein sequence ID" value="KIX15595.1"/>
    <property type="molecule type" value="Genomic_DNA"/>
</dbReference>
<dbReference type="OrthoDB" id="47652at2"/>
<feature type="transmembrane region" description="Helical" evidence="2">
    <location>
        <begin position="7"/>
        <end position="31"/>
    </location>
</feature>
<organism evidence="3 4">
    <name type="scientific">Dethiosulfatarculus sandiegensis</name>
    <dbReference type="NCBI Taxonomy" id="1429043"/>
    <lineage>
        <taxon>Bacteria</taxon>
        <taxon>Pseudomonadati</taxon>
        <taxon>Thermodesulfobacteriota</taxon>
        <taxon>Desulfarculia</taxon>
        <taxon>Desulfarculales</taxon>
        <taxon>Desulfarculaceae</taxon>
        <taxon>Dethiosulfatarculus</taxon>
    </lineage>
</organism>
<evidence type="ECO:0000256" key="2">
    <source>
        <dbReference type="SAM" id="Phobius"/>
    </source>
</evidence>
<proteinExistence type="inferred from homology"/>
<keyword evidence="2" id="KW-0472">Membrane</keyword>
<dbReference type="GO" id="GO:0016020">
    <property type="term" value="C:membrane"/>
    <property type="evidence" value="ECO:0007669"/>
    <property type="project" value="InterPro"/>
</dbReference>
<dbReference type="PANTHER" id="PTHR33219:SF14">
    <property type="entry name" value="PROTEIN COFACTOR ASSEMBLY OF COMPLEX C SUBUNIT B CCB3, CHLOROPLASTIC-RELATED"/>
    <property type="match status" value="1"/>
</dbReference>
<dbReference type="RefSeq" id="WP_044346510.1">
    <property type="nucleotide sequence ID" value="NZ_AZAC01000002.1"/>
</dbReference>
<feature type="transmembrane region" description="Helical" evidence="2">
    <location>
        <begin position="57"/>
        <end position="79"/>
    </location>
</feature>
<comment type="similarity">
    <text evidence="1">Belongs to the YggT family.</text>
</comment>
<evidence type="ECO:0008006" key="5">
    <source>
        <dbReference type="Google" id="ProtNLM"/>
    </source>
</evidence>
<reference evidence="3 4" key="1">
    <citation type="submission" date="2013-11" db="EMBL/GenBank/DDBJ databases">
        <title>Metagenomic analysis of a methanogenic consortium involved in long chain n-alkane degradation.</title>
        <authorList>
            <person name="Davidova I.A."/>
            <person name="Callaghan A.V."/>
            <person name="Wawrik B."/>
            <person name="Pruitt S."/>
            <person name="Marks C."/>
            <person name="Duncan K.E."/>
            <person name="Suflita J.M."/>
        </authorList>
    </citation>
    <scope>NUCLEOTIDE SEQUENCE [LARGE SCALE GENOMIC DNA]</scope>
    <source>
        <strain evidence="3 4">SPR</strain>
    </source>
</reference>
<dbReference type="InterPro" id="IPR003425">
    <property type="entry name" value="CCB3/YggT"/>
</dbReference>
<accession>A0A0D2K1P1</accession>
<name>A0A0D2K1P1_9BACT</name>
<comment type="caution">
    <text evidence="3">The sequence shown here is derived from an EMBL/GenBank/DDBJ whole genome shotgun (WGS) entry which is preliminary data.</text>
</comment>
<dbReference type="PANTHER" id="PTHR33219">
    <property type="entry name" value="YLMG HOMOLOG PROTEIN 2, CHLOROPLASTIC"/>
    <property type="match status" value="1"/>
</dbReference>
<gene>
    <name evidence="3" type="ORF">X474_02595</name>
</gene>
<keyword evidence="4" id="KW-1185">Reference proteome</keyword>
<dbReference type="Pfam" id="PF02325">
    <property type="entry name" value="CCB3_YggT"/>
    <property type="match status" value="1"/>
</dbReference>
<keyword evidence="2" id="KW-0812">Transmembrane</keyword>
<protein>
    <recommendedName>
        <fullName evidence="5">YggT family protein</fullName>
    </recommendedName>
</protein>
<dbReference type="AlphaFoldDB" id="A0A0D2K1P1"/>
<dbReference type="Proteomes" id="UP000032233">
    <property type="component" value="Unassembled WGS sequence"/>
</dbReference>
<sequence length="100" mass="11397">MVFFIRILDFLSMILNAYMWIVIASAVITWVNPDPSNPIVRFLYGVTEPVFYRIRRFIPTFFGGIDIAPMILIFVIIFVQHVLIGGLQNLLIGQALGPLQ</sequence>
<keyword evidence="2" id="KW-1133">Transmembrane helix</keyword>
<evidence type="ECO:0000313" key="4">
    <source>
        <dbReference type="Proteomes" id="UP000032233"/>
    </source>
</evidence>
<dbReference type="InParanoid" id="A0A0D2K1P1"/>